<dbReference type="GO" id="GO:1990841">
    <property type="term" value="F:promoter-specific chromatin binding"/>
    <property type="evidence" value="ECO:0007669"/>
    <property type="project" value="TreeGrafter"/>
</dbReference>
<protein>
    <submittedName>
        <fullName evidence="2">Uncharacterized protein</fullName>
    </submittedName>
</protein>
<comment type="caution">
    <text evidence="2">The sequence shown here is derived from an EMBL/GenBank/DDBJ whole genome shotgun (WGS) entry which is preliminary data.</text>
</comment>
<accession>A0A5D3EJA0</accession>
<gene>
    <name evidence="2" type="ORF">FNJ60_00335</name>
</gene>
<evidence type="ECO:0000313" key="2">
    <source>
        <dbReference type="EMBL" id="TYK35596.1"/>
    </source>
</evidence>
<sequence>MINKIDIFGLRNGSTKKVATIPCDNSFHNTSMMAKDELSVSVVTDKPLNLVVGDYITIGDTSYRMNRDAEFTQKSEVQHEYSIIFEHPIYTLLDKVLCNRITGSTKVVLTGKLRDFLELLVWNVNRSESNPLGVDTGWEIGLCPDTEYKNIVLDGISCRAALDELRKAFNVEYYASNKTINFVSHIENETGLTFTQGRGKGLYSLEQKNVDSSDVVTRLFPKGGTENVIPGEGDEDGRLVLPEKYIEDFSETSKVVERVVVFDGIHPTFQGKVGALSGENNKSFICNEIDFDIKEFAVGADARVNFLTGDLLGKAFEFSWDNSKKKITLIGQVDELALIDPSTQSRPVIPDANKYLRGGELFTLTGLRMSGTYKENAISALREKGREWLKYHCRKRVKYNLDVDYRMLRGKRTLSVGDLVTIKDKNRGINALIRIVSVERNLRTGKLSCVVSNYLDEKWEKRIEGQIASVQTAISGGGYSSGNVDIIEKNDAREFTDSRILSSLRTIKEIIERSLSRQGDDTAEGLITFLKGLTSAERARLLKGFEAGVFNQGLSGALIDEQGDAELRNLVVRLKAVLSVLEVKGNTKTDSLSATNDIAGKRVTASEKVSAPLVQGTQVKGTAVEATENVSGKNVLAQEGVAGKNVTATRKVKGADVEATETVKGKNVQAQEVVSGKRAELSERVTTLNLLVRALAEMHNLTVSDTARLLKGIIRESLSSPEFVSGFAGNGFKLYKDAVTGDWNMEIDNIVVRKLFNVFEIRVQRITHQGGMVIRSAAGGKITKVTDMGSYWKCEHDGLDDFAANDQVICQAFKFIGEGGKIKRYWRLATEAGKGYVCLSKSDCEQSSSIPEKDDEIALLGNRKNKARQSAQIDCVIGNDAPYRDTYDGINSFSLAGKLISREGNLTEVVDPDFGSLNGYGLYTKNLFAKGQLRLTNGKTVETAISDGIKASKGHADAEITKVRTDFNIIEGQINAKVQEVTTKTQQAAVAAQTATEKASQASGSATVAGQKATAAGNSAKAAKTSETNAGNILQEVTAKESNINVTAGQIATKVSEVNQKAVEVSTNAGNADKSAKAAKTSETNAGASAATATQKAQAAASSAGTASAKAGEAATSATNAGKSATAAASEAGKAKNSADAAKASATAASAKLVTITEKESSINQTAGQISTQVTEATKQAGIASQKAAAASGSAAAAQSEANKAKGSADSASASLQTISSKQTQINQTATEIEAKATRAERAAGKAEAAEASVRVKAGEVTVKAQEVVNKATEAGNSAQSAKNAAELSMAMSKGKMLYRDPTFKEGFNGTHRYNNKSGSQVQLERVRTGEGNPTTSTHMLRITTSGSDTSPGFGGFYFGSSTKANKVLVTRIIAKIPEGRIIKFASNAIGSNPVKKWLTPQVGTGKWEEYAFKLVCGTSGTFNTTNYFYIKGGNAPTPESPLVWYVAYATVFDVTDAEIDYIADAAAKYTTKTEYNAKIELLTNQISSKVSKTDFNALNQRVGSAESTLTQHASLIEARVTKTDFGTLTGRVTTAESKIAATESSIAATVSRVDGLTGRMSQAEQKITPDAIRLTVKSQTQEIADKAKAAAISTAASDATGKANNAKSAAISAAASDATTKANNAKAAAISAAASDATGKANNAKSAAISAAASDATTKANNAKAAAISAAASDAAGKYKTKTEFTSEINVLKGQINSKVSQTDFNGLGQRVSVAESKITPDAIKSTVKSQTQDIVNKSISIAVPKVEKKIDLRGDGFDQNKYYPVTLHSFRHDRRYRIKVVSPLASSYGVPTWASHTAGFYLYAEWENNGSGWGSAGIDTKRVIVQYNQRHTKSSDAILGDIGQVYQISNEYFYVRGGTAYDVIVEGPDDEIDIRLHQEEYVWQSTNGAHSSRLPIKDSVVAPSITYTLDTVFTTEVKQLKDSIALRATKEEVNSLGTTVSSHTAAINVLPTTIDNRITSQTNDGGIIKTKVESWFRMEGDKVYLGGKAVNISGATVFGSLASKTDAQGYANSAKAAAISTAASDATGKANNAKSAAISAAASDATTKANNAKAAAISAAASDATTKANNALNGAKGYTDQLKGTLKGMAYQDMVTLAKLDNTIIEGGFLKTSLIQAGSITAEKINVSSIRAAVLTAAAVNALDVEAKRIKAGSNPEAPGGFNSVIYENGYGHLGGGALRFDTAGIWTKHLYAESGNFLPTWRTYHLSRRSRRVILDPTTSNILLDWTGNTPGLEVFYLSFKVYSGIPVMGHPTTASETIYYKDGGTYEITLLNTSNVTISLITNSVAGESRLKTFFGNTEISRIEIEPQRTLKLTFRCDDSTFLPKEPLLRTSDEYIYHGKLYVQNISEFTFHEEYSSSNKKIVSKSDKFIGLPLNVEAIGMVGYNGSKLRMIKNGSFRRYSVKKAKEGEYTVSISPGFNAADNYLVFVTSKAGNDDRPRYASVNWKSASGFNVITGDDSSPNDSDFQFMIIDISNNTGWNNTV</sequence>
<evidence type="ECO:0000256" key="1">
    <source>
        <dbReference type="SAM" id="MobiDB-lite"/>
    </source>
</evidence>
<dbReference type="EMBL" id="VKLW01000001">
    <property type="protein sequence ID" value="TYK35596.1"/>
    <property type="molecule type" value="Genomic_DNA"/>
</dbReference>
<evidence type="ECO:0000313" key="3">
    <source>
        <dbReference type="Proteomes" id="UP000324383"/>
    </source>
</evidence>
<keyword evidence="3" id="KW-1185">Reference proteome</keyword>
<name>A0A5D3EJA0_9BACE</name>
<dbReference type="RefSeq" id="WP_148730083.1">
    <property type="nucleotide sequence ID" value="NZ_VKLW01000001.1"/>
</dbReference>
<feature type="region of interest" description="Disordered" evidence="1">
    <location>
        <begin position="1309"/>
        <end position="1343"/>
    </location>
</feature>
<dbReference type="Gene3D" id="1.20.5.340">
    <property type="match status" value="1"/>
</dbReference>
<dbReference type="PANTHER" id="PTHR10825">
    <property type="entry name" value="RING FINGER DOMAIN-CONTAINING, POLYCOMB GROUP COMPONENT"/>
    <property type="match status" value="1"/>
</dbReference>
<organism evidence="2 3">
    <name type="scientific">Bacteroides pyogenes</name>
    <dbReference type="NCBI Taxonomy" id="310300"/>
    <lineage>
        <taxon>Bacteria</taxon>
        <taxon>Pseudomonadati</taxon>
        <taxon>Bacteroidota</taxon>
        <taxon>Bacteroidia</taxon>
        <taxon>Bacteroidales</taxon>
        <taxon>Bacteroidaceae</taxon>
        <taxon>Bacteroides</taxon>
    </lineage>
</organism>
<dbReference type="PANTHER" id="PTHR10825:SF29">
    <property type="entry name" value="POLYCOMB GROUP RING FINGER PROTEIN 1"/>
    <property type="match status" value="1"/>
</dbReference>
<dbReference type="Proteomes" id="UP000324383">
    <property type="component" value="Unassembled WGS sequence"/>
</dbReference>
<feature type="compositionally biased region" description="Polar residues" evidence="1">
    <location>
        <begin position="1312"/>
        <end position="1323"/>
    </location>
</feature>
<dbReference type="GO" id="GO:0000122">
    <property type="term" value="P:negative regulation of transcription by RNA polymerase II"/>
    <property type="evidence" value="ECO:0007669"/>
    <property type="project" value="TreeGrafter"/>
</dbReference>
<proteinExistence type="predicted"/>
<reference evidence="2 3" key="1">
    <citation type="submission" date="2019-07" db="EMBL/GenBank/DDBJ databases">
        <title>Draft Genome Sequences of Bacteroides pyogenes Strains Isolated from the Uterus Holstein Dairy Cows with Metritis.</title>
        <authorList>
            <person name="Cunha F."/>
            <person name="Galvao K.N."/>
            <person name="Jeon S.J."/>
            <person name="Jeong K.C."/>
        </authorList>
    </citation>
    <scope>NUCLEOTIDE SEQUENCE [LARGE SCALE GENOMIC DNA]</scope>
    <source>
        <strain evidence="2 3">KG-31</strain>
    </source>
</reference>
<feature type="compositionally biased region" description="Polar residues" evidence="1">
    <location>
        <begin position="1332"/>
        <end position="1343"/>
    </location>
</feature>